<organism evidence="2 3">
    <name type="scientific">Halomarina oriensis</name>
    <dbReference type="NCBI Taxonomy" id="671145"/>
    <lineage>
        <taxon>Archaea</taxon>
        <taxon>Methanobacteriati</taxon>
        <taxon>Methanobacteriota</taxon>
        <taxon>Stenosarchaea group</taxon>
        <taxon>Halobacteria</taxon>
        <taxon>Halobacteriales</taxon>
        <taxon>Natronomonadaceae</taxon>
        <taxon>Halomarina</taxon>
    </lineage>
</organism>
<feature type="compositionally biased region" description="Low complexity" evidence="1">
    <location>
        <begin position="1"/>
        <end position="20"/>
    </location>
</feature>
<evidence type="ECO:0000313" key="2">
    <source>
        <dbReference type="EMBL" id="MWG34282.1"/>
    </source>
</evidence>
<reference evidence="2 3" key="1">
    <citation type="submission" date="2019-12" db="EMBL/GenBank/DDBJ databases">
        <title>Halocatena pleomorpha gen. nov. sp. nov., an extremely halophilic archaeon of family Halobacteriaceae isolated from saltpan soil.</title>
        <authorList>
            <person name="Pal Y."/>
            <person name="Verma A."/>
            <person name="Krishnamurthi S."/>
            <person name="Kumar P."/>
        </authorList>
    </citation>
    <scope>NUCLEOTIDE SEQUENCE [LARGE SCALE GENOMIC DNA]</scope>
    <source>
        <strain evidence="2 3">JCM 16495</strain>
    </source>
</reference>
<keyword evidence="3" id="KW-1185">Reference proteome</keyword>
<protein>
    <submittedName>
        <fullName evidence="2">Uncharacterized protein</fullName>
    </submittedName>
</protein>
<accession>A0A6B0GHD6</accession>
<dbReference type="Proteomes" id="UP000451471">
    <property type="component" value="Unassembled WGS sequence"/>
</dbReference>
<gene>
    <name evidence="2" type="ORF">GQS65_07225</name>
</gene>
<proteinExistence type="predicted"/>
<comment type="caution">
    <text evidence="2">The sequence shown here is derived from an EMBL/GenBank/DDBJ whole genome shotgun (WGS) entry which is preliminary data.</text>
</comment>
<evidence type="ECO:0000313" key="3">
    <source>
        <dbReference type="Proteomes" id="UP000451471"/>
    </source>
</evidence>
<dbReference type="EMBL" id="WSZK01000015">
    <property type="protein sequence ID" value="MWG34282.1"/>
    <property type="molecule type" value="Genomic_DNA"/>
</dbReference>
<dbReference type="AlphaFoldDB" id="A0A6B0GHD6"/>
<name>A0A6B0GHD6_9EURY</name>
<feature type="region of interest" description="Disordered" evidence="1">
    <location>
        <begin position="1"/>
        <end position="37"/>
    </location>
</feature>
<sequence length="93" mass="10320">MRATFSGLLPNGSRPSSSRSPTDRATTGGNASDIEPYLDGYEKHTFERYGWSSEFVVFVREDWRQYASVESRVFDALDPDGGNQSVAPARVGR</sequence>
<evidence type="ECO:0000256" key="1">
    <source>
        <dbReference type="SAM" id="MobiDB-lite"/>
    </source>
</evidence>